<feature type="region of interest" description="Disordered" evidence="1">
    <location>
        <begin position="780"/>
        <end position="805"/>
    </location>
</feature>
<dbReference type="GeneID" id="19317971"/>
<feature type="compositionally biased region" description="Low complexity" evidence="1">
    <location>
        <begin position="36"/>
        <end position="46"/>
    </location>
</feature>
<feature type="compositionally biased region" description="Acidic residues" evidence="1">
    <location>
        <begin position="570"/>
        <end position="585"/>
    </location>
</feature>
<accession>A0A061H981</accession>
<name>A0A061H981_9BASI</name>
<feature type="compositionally biased region" description="Polar residues" evidence="1">
    <location>
        <begin position="166"/>
        <end position="184"/>
    </location>
</feature>
<evidence type="ECO:0000313" key="2">
    <source>
        <dbReference type="EMBL" id="EPQ28560.1"/>
    </source>
</evidence>
<dbReference type="KEGG" id="pfp:PFL1_03864"/>
<feature type="compositionally biased region" description="Polar residues" evidence="1">
    <location>
        <begin position="118"/>
        <end position="133"/>
    </location>
</feature>
<dbReference type="OrthoDB" id="2507795at2759"/>
<evidence type="ECO:0000256" key="1">
    <source>
        <dbReference type="SAM" id="MobiDB-lite"/>
    </source>
</evidence>
<feature type="region of interest" description="Disordered" evidence="1">
    <location>
        <begin position="96"/>
        <end position="279"/>
    </location>
</feature>
<dbReference type="Pfam" id="PF10336">
    <property type="entry name" value="DUF2420"/>
    <property type="match status" value="1"/>
</dbReference>
<feature type="region of interest" description="Disordered" evidence="1">
    <location>
        <begin position="299"/>
        <end position="318"/>
    </location>
</feature>
<dbReference type="InterPro" id="IPR018822">
    <property type="entry name" value="UPF0646"/>
</dbReference>
<dbReference type="Proteomes" id="UP000053664">
    <property type="component" value="Unassembled WGS sequence"/>
</dbReference>
<organism evidence="2 3">
    <name type="scientific">Pseudozyma flocculosa PF-1</name>
    <dbReference type="NCBI Taxonomy" id="1277687"/>
    <lineage>
        <taxon>Eukaryota</taxon>
        <taxon>Fungi</taxon>
        <taxon>Dikarya</taxon>
        <taxon>Basidiomycota</taxon>
        <taxon>Ustilaginomycotina</taxon>
        <taxon>Ustilaginomycetes</taxon>
        <taxon>Ustilaginales</taxon>
        <taxon>Ustilaginaceae</taxon>
        <taxon>Pseudozyma</taxon>
    </lineage>
</organism>
<gene>
    <name evidence="2" type="ORF">PFL1_03864</name>
</gene>
<proteinExistence type="predicted"/>
<feature type="region of interest" description="Disordered" evidence="1">
    <location>
        <begin position="500"/>
        <end position="767"/>
    </location>
</feature>
<dbReference type="AlphaFoldDB" id="A0A061H981"/>
<feature type="compositionally biased region" description="Acidic residues" evidence="1">
    <location>
        <begin position="603"/>
        <end position="636"/>
    </location>
</feature>
<dbReference type="EMBL" id="KE361634">
    <property type="protein sequence ID" value="EPQ28560.1"/>
    <property type="molecule type" value="Genomic_DNA"/>
</dbReference>
<feature type="compositionally biased region" description="Acidic residues" evidence="1">
    <location>
        <begin position="729"/>
        <end position="746"/>
    </location>
</feature>
<feature type="compositionally biased region" description="Low complexity" evidence="1">
    <location>
        <begin position="586"/>
        <end position="602"/>
    </location>
</feature>
<feature type="compositionally biased region" description="Low complexity" evidence="1">
    <location>
        <begin position="747"/>
        <end position="757"/>
    </location>
</feature>
<feature type="compositionally biased region" description="Acidic residues" evidence="1">
    <location>
        <begin position="551"/>
        <end position="562"/>
    </location>
</feature>
<reference evidence="2 3" key="1">
    <citation type="journal article" date="2013" name="Plant Cell">
        <title>The transition from a phytopathogenic smut ancestor to an anamorphic biocontrol agent deciphered by comparative whole-genome analysis.</title>
        <authorList>
            <person name="Lefebvre F."/>
            <person name="Joly D.L."/>
            <person name="Labbe C."/>
            <person name="Teichmann B."/>
            <person name="Linning R."/>
            <person name="Belzile F."/>
            <person name="Bakkeren G."/>
            <person name="Belanger R.R."/>
        </authorList>
    </citation>
    <scope>NUCLEOTIDE SEQUENCE [LARGE SCALE GENOMIC DNA]</scope>
    <source>
        <strain evidence="2 3">PF-1</strain>
    </source>
</reference>
<sequence length="805" mass="83936">MMEIAEDPPLGPQPDVDYEMRMSGPSHLPFHASTPQQQSSSSQQDDVMADEAAVAEDIQDGMMADEYEEQSGQGIAPSNDADVEFVEEAVPAMAAITEPTADAAPSQDPMTLEMQAGQAETNGESAPLQTSASGGDVPVSLGETTALVPDATIVDEGPSADERSAESSGPNAATGQPEPTSTAPDASAEATGGSSALDPAVVPTELHEVDELASTSFDQSFADEGAAEPDEDASARDQAQPSRADAPAENGLAAEHEAGEEDQLEHSIESDDGTLPPTVRVSFNGQDFVLFSHDEPPCYTGASQAAEDTERDATAEPTVQVPAPKLKVADDTFWQPLESLFASLRVKDCLGEFLEEATELVLHMPDLDLTVQEDNVYGREITLDDLFQLHQGLGYGTSLHLLITEAQRFISKYNVLAQHVANLIEQAHDEHGEAEQSGQVDVQAHRPTTADANDENDELDAGDADAHTAAQAVEEIVSAENAEVEDDSHEAYEEAGDVTAEAAEATSAGEHADAAPPAETAGPDPDLAEDAAAAPASDAGPSGTAAQAPDGEAEAAEHEEADQTYVTVNEEGDEDELDEIDEADGVEGAAGANGDEAAAAADQTEEWDEQEAYEDEPEGWQEDGGDDGLAEEEEGEYPATHEVADGAEAEDGAEAYEDEAEEEADFEEGEAEAEEEAEEGEAVGDEAEEADEGEEEDDDEEGDGSVTIDDSDGAVDQSYAEAATHVGPGDDEEEIVEYEDHTEEPAAEGPAALGPAEAEADDSVYGDASVASAGATAALNKRGLEDDSAGADDADSGDTKRARVD</sequence>
<feature type="compositionally biased region" description="Low complexity" evidence="1">
    <location>
        <begin position="500"/>
        <end position="509"/>
    </location>
</feature>
<feature type="compositionally biased region" description="Acidic residues" evidence="1">
    <location>
        <begin position="786"/>
        <end position="796"/>
    </location>
</feature>
<dbReference type="RefSeq" id="XP_007879578.1">
    <property type="nucleotide sequence ID" value="XM_007881387.1"/>
</dbReference>
<feature type="compositionally biased region" description="Acidic residues" evidence="1">
    <location>
        <begin position="645"/>
        <end position="713"/>
    </location>
</feature>
<protein>
    <submittedName>
        <fullName evidence="2">Uncharacterized protein</fullName>
    </submittedName>
</protein>
<evidence type="ECO:0000313" key="3">
    <source>
        <dbReference type="Proteomes" id="UP000053664"/>
    </source>
</evidence>
<feature type="compositionally biased region" description="Low complexity" evidence="1">
    <location>
        <begin position="521"/>
        <end position="550"/>
    </location>
</feature>
<feature type="region of interest" description="Disordered" evidence="1">
    <location>
        <begin position="1"/>
        <end position="50"/>
    </location>
</feature>
<dbReference type="HOGENOM" id="CLU_349884_0_0_1"/>
<dbReference type="eggNOG" id="ENOG502SAQ9">
    <property type="taxonomic scope" value="Eukaryota"/>
</dbReference>